<dbReference type="EMBL" id="JAACJN010000198">
    <property type="protein sequence ID" value="KAF5362775.1"/>
    <property type="molecule type" value="Genomic_DNA"/>
</dbReference>
<comment type="caution">
    <text evidence="1">The sequence shown here is derived from an EMBL/GenBank/DDBJ whole genome shotgun (WGS) entry which is preliminary data.</text>
</comment>
<gene>
    <name evidence="1" type="ORF">D9757_011007</name>
</gene>
<evidence type="ECO:0000313" key="1">
    <source>
        <dbReference type="EMBL" id="KAF5362775.1"/>
    </source>
</evidence>
<dbReference type="Proteomes" id="UP000518752">
    <property type="component" value="Unassembled WGS sequence"/>
</dbReference>
<sequence length="55" mass="6275">MALLYFHLVTCHVDVINADLDAVPFPLSKEDLGLHFYRDPSFAFANVDHDFPVLK</sequence>
<keyword evidence="2" id="KW-1185">Reference proteome</keyword>
<evidence type="ECO:0000313" key="2">
    <source>
        <dbReference type="Proteomes" id="UP000518752"/>
    </source>
</evidence>
<reference evidence="1 2" key="1">
    <citation type="journal article" date="2020" name="ISME J.">
        <title>Uncovering the hidden diversity of litter-decomposition mechanisms in mushroom-forming fungi.</title>
        <authorList>
            <person name="Floudas D."/>
            <person name="Bentzer J."/>
            <person name="Ahren D."/>
            <person name="Johansson T."/>
            <person name="Persson P."/>
            <person name="Tunlid A."/>
        </authorList>
    </citation>
    <scope>NUCLEOTIDE SEQUENCE [LARGE SCALE GENOMIC DNA]</scope>
    <source>
        <strain evidence="1 2">CBS 406.79</strain>
    </source>
</reference>
<dbReference type="AlphaFoldDB" id="A0A8H5GDH7"/>
<protein>
    <submittedName>
        <fullName evidence="1">Uncharacterized protein</fullName>
    </submittedName>
</protein>
<organism evidence="1 2">
    <name type="scientific">Collybiopsis confluens</name>
    <dbReference type="NCBI Taxonomy" id="2823264"/>
    <lineage>
        <taxon>Eukaryota</taxon>
        <taxon>Fungi</taxon>
        <taxon>Dikarya</taxon>
        <taxon>Basidiomycota</taxon>
        <taxon>Agaricomycotina</taxon>
        <taxon>Agaricomycetes</taxon>
        <taxon>Agaricomycetidae</taxon>
        <taxon>Agaricales</taxon>
        <taxon>Marasmiineae</taxon>
        <taxon>Omphalotaceae</taxon>
        <taxon>Collybiopsis</taxon>
    </lineage>
</organism>
<name>A0A8H5GDH7_9AGAR</name>
<accession>A0A8H5GDH7</accession>
<proteinExistence type="predicted"/>